<evidence type="ECO:0000313" key="1">
    <source>
        <dbReference type="EMBL" id="KAH7910233.1"/>
    </source>
</evidence>
<dbReference type="Proteomes" id="UP000790377">
    <property type="component" value="Unassembled WGS sequence"/>
</dbReference>
<gene>
    <name evidence="1" type="ORF">BJ138DRAFT_131862</name>
</gene>
<dbReference type="EMBL" id="MU267721">
    <property type="protein sequence ID" value="KAH7910233.1"/>
    <property type="molecule type" value="Genomic_DNA"/>
</dbReference>
<accession>A0ACB8AAU8</accession>
<name>A0ACB8AAU8_9AGAM</name>
<organism evidence="1 2">
    <name type="scientific">Hygrophoropsis aurantiaca</name>
    <dbReference type="NCBI Taxonomy" id="72124"/>
    <lineage>
        <taxon>Eukaryota</taxon>
        <taxon>Fungi</taxon>
        <taxon>Dikarya</taxon>
        <taxon>Basidiomycota</taxon>
        <taxon>Agaricomycotina</taxon>
        <taxon>Agaricomycetes</taxon>
        <taxon>Agaricomycetidae</taxon>
        <taxon>Boletales</taxon>
        <taxon>Coniophorineae</taxon>
        <taxon>Hygrophoropsidaceae</taxon>
        <taxon>Hygrophoropsis</taxon>
    </lineage>
</organism>
<keyword evidence="2" id="KW-1185">Reference proteome</keyword>
<reference evidence="1" key="1">
    <citation type="journal article" date="2021" name="New Phytol.">
        <title>Evolutionary innovations through gain and loss of genes in the ectomycorrhizal Boletales.</title>
        <authorList>
            <person name="Wu G."/>
            <person name="Miyauchi S."/>
            <person name="Morin E."/>
            <person name="Kuo A."/>
            <person name="Drula E."/>
            <person name="Varga T."/>
            <person name="Kohler A."/>
            <person name="Feng B."/>
            <person name="Cao Y."/>
            <person name="Lipzen A."/>
            <person name="Daum C."/>
            <person name="Hundley H."/>
            <person name="Pangilinan J."/>
            <person name="Johnson J."/>
            <person name="Barry K."/>
            <person name="LaButti K."/>
            <person name="Ng V."/>
            <person name="Ahrendt S."/>
            <person name="Min B."/>
            <person name="Choi I.G."/>
            <person name="Park H."/>
            <person name="Plett J.M."/>
            <person name="Magnuson J."/>
            <person name="Spatafora J.W."/>
            <person name="Nagy L.G."/>
            <person name="Henrissat B."/>
            <person name="Grigoriev I.V."/>
            <person name="Yang Z.L."/>
            <person name="Xu J."/>
            <person name="Martin F.M."/>
        </authorList>
    </citation>
    <scope>NUCLEOTIDE SEQUENCE</scope>
    <source>
        <strain evidence="1">ATCC 28755</strain>
    </source>
</reference>
<proteinExistence type="predicted"/>
<sequence>MLGIHINAVYPSFMFAIPKMPPPLYSQTYEPSVKEQVIEAVDNLIQHLPARLLDTKTCRLHSRVELKVAFIQSQQFHSLVITLLPQPASQRYGIILPAFSQFFEYAMLSHRWQEGEPLYNDVEPLPLSDESRKPSRIRRGMAKLHNFLATANKMGFRWAWSDTCCIDRKNAVEHQESISSMYKWYRNSTVTIVYLADVCNSSESQLLRSEWFRRIWTLQEMLAPRALGLFNKDWTPFRKCNPSDRNDKLNDRMLELLESASGVDIDSLCDFTPGTSHARERLTWASTRKASRNEDLGYALMNLFNVRLIVHYGEGAAAFGRLIFSLLMSTKDFSLLDWVDTGHSLRSPINSALPALPSYFYVPGRQPPFKPYAYGPTRNTLPQPLELTIPCFTYKIVTADATYKTKGSQGGIKSCNVSALGLKPLHISTTENPSRWQRDVAGRSSQCILARPWHLDDVSVPEDSFHAMMLVQNHDGSYRRVSTTAPIRATVCKPRICSLTRLLGWHPRPQIQSLNIV</sequence>
<protein>
    <submittedName>
        <fullName evidence="1">Uncharacterized protein</fullName>
    </submittedName>
</protein>
<evidence type="ECO:0000313" key="2">
    <source>
        <dbReference type="Proteomes" id="UP000790377"/>
    </source>
</evidence>
<comment type="caution">
    <text evidence="1">The sequence shown here is derived from an EMBL/GenBank/DDBJ whole genome shotgun (WGS) entry which is preliminary data.</text>
</comment>